<dbReference type="SUPFAM" id="SSF52833">
    <property type="entry name" value="Thioredoxin-like"/>
    <property type="match status" value="1"/>
</dbReference>
<dbReference type="EMBL" id="CP041636">
    <property type="protein sequence ID" value="QDO96484.1"/>
    <property type="molecule type" value="Genomic_DNA"/>
</dbReference>
<dbReference type="AlphaFoldDB" id="A0A516GY69"/>
<dbReference type="GO" id="GO:0016740">
    <property type="term" value="F:transferase activity"/>
    <property type="evidence" value="ECO:0007669"/>
    <property type="project" value="UniProtKB-KW"/>
</dbReference>
<dbReference type="InterPro" id="IPR010987">
    <property type="entry name" value="Glutathione-S-Trfase_C-like"/>
</dbReference>
<dbReference type="Pfam" id="PF13410">
    <property type="entry name" value="GST_C_2"/>
    <property type="match status" value="1"/>
</dbReference>
<evidence type="ECO:0000259" key="2">
    <source>
        <dbReference type="PROSITE" id="PS50405"/>
    </source>
</evidence>
<dbReference type="SFLD" id="SFLDS00019">
    <property type="entry name" value="Glutathione_Transferase_(cytos"/>
    <property type="match status" value="1"/>
</dbReference>
<dbReference type="PROSITE" id="PS50405">
    <property type="entry name" value="GST_CTER"/>
    <property type="match status" value="1"/>
</dbReference>
<keyword evidence="3" id="KW-0808">Transferase</keyword>
<dbReference type="OrthoDB" id="9795329at2"/>
<dbReference type="PANTHER" id="PTHR43968:SF6">
    <property type="entry name" value="GLUTATHIONE S-TRANSFERASE OMEGA"/>
    <property type="match status" value="1"/>
</dbReference>
<dbReference type="KEGG" id="fer:FNB15_03995"/>
<dbReference type="InterPro" id="IPR036282">
    <property type="entry name" value="Glutathione-S-Trfase_C_sf"/>
</dbReference>
<dbReference type="InterPro" id="IPR036249">
    <property type="entry name" value="Thioredoxin-like_sf"/>
</dbReference>
<feature type="domain" description="GST C-terminal" evidence="2">
    <location>
        <begin position="115"/>
        <end position="242"/>
    </location>
</feature>
<dbReference type="GO" id="GO:0005737">
    <property type="term" value="C:cytoplasm"/>
    <property type="evidence" value="ECO:0007669"/>
    <property type="project" value="TreeGrafter"/>
</dbReference>
<organism evidence="3 4">
    <name type="scientific">Ferrovibrio terrae</name>
    <dbReference type="NCBI Taxonomy" id="2594003"/>
    <lineage>
        <taxon>Bacteria</taxon>
        <taxon>Pseudomonadati</taxon>
        <taxon>Pseudomonadota</taxon>
        <taxon>Alphaproteobacteria</taxon>
        <taxon>Rhodospirillales</taxon>
        <taxon>Rhodospirillaceae</taxon>
        <taxon>Ferrovibrio</taxon>
    </lineage>
</organism>
<protein>
    <submittedName>
        <fullName evidence="3">Glutathione S-transferase family protein</fullName>
    </submittedName>
</protein>
<evidence type="ECO:0000313" key="3">
    <source>
        <dbReference type="EMBL" id="QDO96484.1"/>
    </source>
</evidence>
<reference evidence="3 4" key="1">
    <citation type="submission" date="2019-07" db="EMBL/GenBank/DDBJ databases">
        <title>Genome sequencing for Ferrovibrio sp. K5.</title>
        <authorList>
            <person name="Park S.-J."/>
        </authorList>
    </citation>
    <scope>NUCLEOTIDE SEQUENCE [LARGE SCALE GENOMIC DNA]</scope>
    <source>
        <strain evidence="3 4">K5</strain>
    </source>
</reference>
<dbReference type="Pfam" id="PF13417">
    <property type="entry name" value="GST_N_3"/>
    <property type="match status" value="1"/>
</dbReference>
<evidence type="ECO:0000259" key="1">
    <source>
        <dbReference type="PROSITE" id="PS50404"/>
    </source>
</evidence>
<keyword evidence="4" id="KW-1185">Reference proteome</keyword>
<evidence type="ECO:0000313" key="4">
    <source>
        <dbReference type="Proteomes" id="UP000317496"/>
    </source>
</evidence>
<accession>A0A516GY69</accession>
<gene>
    <name evidence="3" type="ORF">FNB15_03995</name>
</gene>
<dbReference type="Gene3D" id="1.20.1050.10">
    <property type="match status" value="1"/>
</dbReference>
<sequence>MFSRPFSFVPFQACMTAGHWRLLGASGGKDMLKLIGRNLSPYSRRVAVAMTLLDVPHSREYLSVTADPDRGLELNPVGRVPVLELEDGERLIESAAILDYLMELVGPAKSLIPPHGRSRRDCIQLMAIGSGVLDKSVNAIYEVRRRPAEKVHEPWRQHLLRQAAGGLAALDARAAKSHSQNDRAWLLGEQIGMADITAAVTVSFLRVMVPELVTDGLYPALYALTERAEALPAFQAHPLEKP</sequence>
<dbReference type="SUPFAM" id="SSF47616">
    <property type="entry name" value="GST C-terminal domain-like"/>
    <property type="match status" value="1"/>
</dbReference>
<name>A0A516GY69_9PROT</name>
<dbReference type="PROSITE" id="PS50404">
    <property type="entry name" value="GST_NTER"/>
    <property type="match status" value="1"/>
</dbReference>
<feature type="domain" description="GST N-terminal" evidence="1">
    <location>
        <begin position="30"/>
        <end position="109"/>
    </location>
</feature>
<dbReference type="InterPro" id="IPR050983">
    <property type="entry name" value="GST_Omega/HSP26"/>
</dbReference>
<dbReference type="PANTHER" id="PTHR43968">
    <property type="match status" value="1"/>
</dbReference>
<proteinExistence type="predicted"/>
<dbReference type="InterPro" id="IPR040079">
    <property type="entry name" value="Glutathione_S-Trfase"/>
</dbReference>
<dbReference type="CDD" id="cd00570">
    <property type="entry name" value="GST_N_family"/>
    <property type="match status" value="1"/>
</dbReference>
<dbReference type="Proteomes" id="UP000317496">
    <property type="component" value="Chromosome"/>
</dbReference>
<dbReference type="InterPro" id="IPR004045">
    <property type="entry name" value="Glutathione_S-Trfase_N"/>
</dbReference>
<dbReference type="Gene3D" id="3.40.30.10">
    <property type="entry name" value="Glutaredoxin"/>
    <property type="match status" value="1"/>
</dbReference>